<dbReference type="SUPFAM" id="SSF52490">
    <property type="entry name" value="Tubulin nucleotide-binding domain-like"/>
    <property type="match status" value="1"/>
</dbReference>
<dbReference type="PRINTS" id="PR01163">
    <property type="entry name" value="BETATUBULIN"/>
</dbReference>
<dbReference type="PRINTS" id="PR01161">
    <property type="entry name" value="TUBULIN"/>
</dbReference>
<proteinExistence type="inferred from homology"/>
<keyword evidence="6" id="KW-0342">GTP-binding</keyword>
<dbReference type="InterPro" id="IPR002453">
    <property type="entry name" value="Beta_tubulin"/>
</dbReference>
<organism evidence="9 10">
    <name type="scientific">Blepharisma stoltei</name>
    <dbReference type="NCBI Taxonomy" id="1481888"/>
    <lineage>
        <taxon>Eukaryota</taxon>
        <taxon>Sar</taxon>
        <taxon>Alveolata</taxon>
        <taxon>Ciliophora</taxon>
        <taxon>Postciliodesmatophora</taxon>
        <taxon>Heterotrichea</taxon>
        <taxon>Heterotrichida</taxon>
        <taxon>Blepharismidae</taxon>
        <taxon>Blepharisma</taxon>
    </lineage>
</organism>
<keyword evidence="4" id="KW-0479">Metal-binding</keyword>
<dbReference type="SUPFAM" id="SSF55307">
    <property type="entry name" value="Tubulin C-terminal domain-like"/>
    <property type="match status" value="1"/>
</dbReference>
<dbReference type="Gene3D" id="3.30.1330.20">
    <property type="entry name" value="Tubulin/FtsZ, C-terminal domain"/>
    <property type="match status" value="1"/>
</dbReference>
<evidence type="ECO:0000256" key="2">
    <source>
        <dbReference type="ARBA" id="ARBA00013288"/>
    </source>
</evidence>
<evidence type="ECO:0000313" key="10">
    <source>
        <dbReference type="Proteomes" id="UP001162131"/>
    </source>
</evidence>
<dbReference type="InterPro" id="IPR013838">
    <property type="entry name" value="Beta-tubulin_BS"/>
</dbReference>
<protein>
    <recommendedName>
        <fullName evidence="2">Tubulin beta chain</fullName>
    </recommendedName>
    <alternativeName>
        <fullName evidence="7">Beta-tubulin</fullName>
    </alternativeName>
</protein>
<dbReference type="Pfam" id="PF00091">
    <property type="entry name" value="Tubulin"/>
    <property type="match status" value="1"/>
</dbReference>
<evidence type="ECO:0000256" key="1">
    <source>
        <dbReference type="ARBA" id="ARBA00009636"/>
    </source>
</evidence>
<evidence type="ECO:0000256" key="5">
    <source>
        <dbReference type="ARBA" id="ARBA00022741"/>
    </source>
</evidence>
<dbReference type="GO" id="GO:0003924">
    <property type="term" value="F:GTPase activity"/>
    <property type="evidence" value="ECO:0007669"/>
    <property type="project" value="InterPro"/>
</dbReference>
<dbReference type="Gene3D" id="3.40.50.1440">
    <property type="entry name" value="Tubulin/FtsZ, GTPase domain"/>
    <property type="match status" value="1"/>
</dbReference>
<dbReference type="GO" id="GO:0007017">
    <property type="term" value="P:microtubule-based process"/>
    <property type="evidence" value="ECO:0007669"/>
    <property type="project" value="InterPro"/>
</dbReference>
<dbReference type="Proteomes" id="UP001162131">
    <property type="component" value="Unassembled WGS sequence"/>
</dbReference>
<keyword evidence="5" id="KW-0547">Nucleotide-binding</keyword>
<dbReference type="GO" id="GO:0005525">
    <property type="term" value="F:GTP binding"/>
    <property type="evidence" value="ECO:0007669"/>
    <property type="project" value="UniProtKB-KW"/>
</dbReference>
<evidence type="ECO:0000256" key="3">
    <source>
        <dbReference type="ARBA" id="ARBA00022701"/>
    </source>
</evidence>
<comment type="similarity">
    <text evidence="1">Belongs to the tubulin family.</text>
</comment>
<dbReference type="PROSITE" id="PS00228">
    <property type="entry name" value="TUBULIN_B_AUTOREG"/>
    <property type="match status" value="1"/>
</dbReference>
<gene>
    <name evidence="9" type="ORF">BSTOLATCC_MIC51235</name>
</gene>
<dbReference type="EMBL" id="CAJZBQ010000051">
    <property type="protein sequence ID" value="CAG9330654.1"/>
    <property type="molecule type" value="Genomic_DNA"/>
</dbReference>
<evidence type="ECO:0000256" key="4">
    <source>
        <dbReference type="ARBA" id="ARBA00022723"/>
    </source>
</evidence>
<evidence type="ECO:0000256" key="7">
    <source>
        <dbReference type="ARBA" id="ARBA00030446"/>
    </source>
</evidence>
<accession>A0AAU9K9N4</accession>
<dbReference type="InterPro" id="IPR008280">
    <property type="entry name" value="Tub_FtsZ_C"/>
</dbReference>
<dbReference type="InterPro" id="IPR000217">
    <property type="entry name" value="Tubulin"/>
</dbReference>
<dbReference type="GO" id="GO:0046872">
    <property type="term" value="F:metal ion binding"/>
    <property type="evidence" value="ECO:0007669"/>
    <property type="project" value="UniProtKB-KW"/>
</dbReference>
<feature type="domain" description="Tubulin/FtsZ GTPase" evidence="8">
    <location>
        <begin position="48"/>
        <end position="243"/>
    </location>
</feature>
<keyword evidence="3" id="KW-0493">Microtubule</keyword>
<dbReference type="GO" id="GO:0005874">
    <property type="term" value="C:microtubule"/>
    <property type="evidence" value="ECO:0007669"/>
    <property type="project" value="UniProtKB-KW"/>
</dbReference>
<dbReference type="PANTHER" id="PTHR11588">
    <property type="entry name" value="TUBULIN"/>
    <property type="match status" value="1"/>
</dbReference>
<sequence length="445" mass="51376">MREIVHLQIGNSGNAIGSEFWKSLFNDHGIDRTTGQYIDSFDNQLERIDTYFNEILGGRYTPRAIFADLQQEVIDKYRTNEYFAHLESDNFLSENIVSRGNYAQKWEHDEFKDHVMDIVRKEAENSESLQGFQIFHAASGTAGSGLTSLLLENIKDEYSDRIIKTSSIIPYNEAMNLLTEPYDTIFLLKDLISNADVTSVFDIEDIYNLCLKKMKIYKPTWGDINNIVVQVLSGESLSFRFPTDLCSDLRKFASNLVPYQNLHFLSNTMWPLVAQGACFCYCSIQSTEMLTQNLFNREYHPHDPYPNSRFGPILSAVFTYLGKVDPAEAEIEFLKAKAENKSCYSEQIPDNLKYWICNAYTYMTRSGYFTYNSALIANTFKKAVDRFDDLYTRKAFIYKYQAEGMDESEFEEAKEDAVQLISEYQQLINNSNSNEYFCAFIKCVV</sequence>
<dbReference type="InterPro" id="IPR036525">
    <property type="entry name" value="Tubulin/FtsZ_GTPase_sf"/>
</dbReference>
<reference evidence="9" key="1">
    <citation type="submission" date="2021-09" db="EMBL/GenBank/DDBJ databases">
        <authorList>
            <consortium name="AG Swart"/>
            <person name="Singh M."/>
            <person name="Singh A."/>
            <person name="Seah K."/>
            <person name="Emmerich C."/>
        </authorList>
    </citation>
    <scope>NUCLEOTIDE SEQUENCE</scope>
    <source>
        <strain evidence="9">ATCC30299</strain>
    </source>
</reference>
<dbReference type="GO" id="GO:0005200">
    <property type="term" value="F:structural constituent of cytoskeleton"/>
    <property type="evidence" value="ECO:0007669"/>
    <property type="project" value="InterPro"/>
</dbReference>
<dbReference type="Gene3D" id="1.10.287.600">
    <property type="entry name" value="Helix hairpin bin"/>
    <property type="match status" value="1"/>
</dbReference>
<evidence type="ECO:0000259" key="8">
    <source>
        <dbReference type="SMART" id="SM00864"/>
    </source>
</evidence>
<evidence type="ECO:0000313" key="9">
    <source>
        <dbReference type="EMBL" id="CAG9330654.1"/>
    </source>
</evidence>
<evidence type="ECO:0000256" key="6">
    <source>
        <dbReference type="ARBA" id="ARBA00023134"/>
    </source>
</evidence>
<dbReference type="InterPro" id="IPR003008">
    <property type="entry name" value="Tubulin_FtsZ_GTPase"/>
</dbReference>
<name>A0AAU9K9N4_9CILI</name>
<comment type="caution">
    <text evidence="9">The sequence shown here is derived from an EMBL/GenBank/DDBJ whole genome shotgun (WGS) entry which is preliminary data.</text>
</comment>
<dbReference type="SMART" id="SM00864">
    <property type="entry name" value="Tubulin"/>
    <property type="match status" value="1"/>
</dbReference>
<dbReference type="InterPro" id="IPR037103">
    <property type="entry name" value="Tubulin/FtsZ-like_C"/>
</dbReference>
<dbReference type="AlphaFoldDB" id="A0AAU9K9N4"/>
<keyword evidence="10" id="KW-1185">Reference proteome</keyword>
<dbReference type="InterPro" id="IPR023123">
    <property type="entry name" value="Tubulin_C"/>
</dbReference>